<dbReference type="EMBL" id="JAAAIN010003656">
    <property type="protein sequence ID" value="KAG0284670.1"/>
    <property type="molecule type" value="Genomic_DNA"/>
</dbReference>
<dbReference type="Proteomes" id="UP000823405">
    <property type="component" value="Unassembled WGS sequence"/>
</dbReference>
<protein>
    <submittedName>
        <fullName evidence="2">Uncharacterized protein</fullName>
    </submittedName>
</protein>
<feature type="region of interest" description="Disordered" evidence="1">
    <location>
        <begin position="61"/>
        <end position="105"/>
    </location>
</feature>
<dbReference type="AlphaFoldDB" id="A0A9P6UEW3"/>
<evidence type="ECO:0000256" key="1">
    <source>
        <dbReference type="SAM" id="MobiDB-lite"/>
    </source>
</evidence>
<name>A0A9P6UEW3_9FUNG</name>
<reference evidence="2" key="1">
    <citation type="journal article" date="2020" name="Fungal Divers.">
        <title>Resolving the Mortierellaceae phylogeny through synthesis of multi-gene phylogenetics and phylogenomics.</title>
        <authorList>
            <person name="Vandepol N."/>
            <person name="Liber J."/>
            <person name="Desiro A."/>
            <person name="Na H."/>
            <person name="Kennedy M."/>
            <person name="Barry K."/>
            <person name="Grigoriev I.V."/>
            <person name="Miller A.N."/>
            <person name="O'Donnell K."/>
            <person name="Stajich J.E."/>
            <person name="Bonito G."/>
        </authorList>
    </citation>
    <scope>NUCLEOTIDE SEQUENCE</scope>
    <source>
        <strain evidence="2">NVP60</strain>
    </source>
</reference>
<accession>A0A9P6UEW3</accession>
<proteinExistence type="predicted"/>
<comment type="caution">
    <text evidence="2">The sequence shown here is derived from an EMBL/GenBank/DDBJ whole genome shotgun (WGS) entry which is preliminary data.</text>
</comment>
<dbReference type="OrthoDB" id="10414442at2759"/>
<gene>
    <name evidence="2" type="ORF">BGZ97_008091</name>
</gene>
<feature type="non-terminal residue" evidence="2">
    <location>
        <position position="1"/>
    </location>
</feature>
<evidence type="ECO:0000313" key="2">
    <source>
        <dbReference type="EMBL" id="KAG0284670.1"/>
    </source>
</evidence>
<feature type="compositionally biased region" description="Polar residues" evidence="1">
    <location>
        <begin position="61"/>
        <end position="73"/>
    </location>
</feature>
<organism evidence="2 3">
    <name type="scientific">Linnemannia gamsii</name>
    <dbReference type="NCBI Taxonomy" id="64522"/>
    <lineage>
        <taxon>Eukaryota</taxon>
        <taxon>Fungi</taxon>
        <taxon>Fungi incertae sedis</taxon>
        <taxon>Mucoromycota</taxon>
        <taxon>Mortierellomycotina</taxon>
        <taxon>Mortierellomycetes</taxon>
        <taxon>Mortierellales</taxon>
        <taxon>Mortierellaceae</taxon>
        <taxon>Linnemannia</taxon>
    </lineage>
</organism>
<keyword evidence="3" id="KW-1185">Reference proteome</keyword>
<feature type="region of interest" description="Disordered" evidence="1">
    <location>
        <begin position="19"/>
        <end position="39"/>
    </location>
</feature>
<evidence type="ECO:0000313" key="3">
    <source>
        <dbReference type="Proteomes" id="UP000823405"/>
    </source>
</evidence>
<sequence length="241" mass="25720">MPRSYLFQLPTKGHISRDCTNQRAERAPPSTGSNAVAVANRAPAGSMRIQSVTLSQAYAASKTTRNAGGTTQQRRQERAGHPAGLSSQKRQTRGEEDSAEVSADMDWNELEPESAAITIEPISKGSGTTSAQSAEVPPVIISAEGAAQKPKHIRPVEPDRVQWKVTVAAGGMTFNNVIFDRGNDKTRMGTHVAQALGIEPAITNRSIMMADGRTKPLKGKSGHIDFYVKGIGGRKGMGLCI</sequence>